<evidence type="ECO:0000256" key="1">
    <source>
        <dbReference type="SAM" id="MobiDB-lite"/>
    </source>
</evidence>
<feature type="region of interest" description="Disordered" evidence="1">
    <location>
        <begin position="239"/>
        <end position="340"/>
    </location>
</feature>
<reference evidence="2" key="1">
    <citation type="journal article" date="2022" name="Int. J. Mol. Sci.">
        <title>Draft Genome of Tanacetum Coccineum: Genomic Comparison of Closely Related Tanacetum-Family Plants.</title>
        <authorList>
            <person name="Yamashiro T."/>
            <person name="Shiraishi A."/>
            <person name="Nakayama K."/>
            <person name="Satake H."/>
        </authorList>
    </citation>
    <scope>NUCLEOTIDE SEQUENCE</scope>
</reference>
<comment type="caution">
    <text evidence="2">The sequence shown here is derived from an EMBL/GenBank/DDBJ whole genome shotgun (WGS) entry which is preliminary data.</text>
</comment>
<proteinExistence type="predicted"/>
<keyword evidence="3" id="KW-1185">Reference proteome</keyword>
<sequence length="340" mass="38069">MLRSYIMELKASNPNTTVRIGVESEAEHTCPKRIFKRIYICLGATKAGFKACLRDFLGFDRAFMKCSFLGQLLTVVGIDSNNEYLEVQDNSNFTFISDRQKGIIPAIEALFPAAEHSCGTALTIPQIQRAMDSLKDFNKDCYDWLCKIPPQHWARSHFSGRSKTDMLLNNMCEVLNGQLLDGRDRPIISTLEYIREYMMKRIVITMARSNMAANNMEVGLPETWLHPYYSHNINPMKGLQKKKSAREDIPMVKNGKLSIRSKTAGSNKTKTKQAGSKNKRPADGSSRRNVAAKNTNTSNSTKPTQASQPTQASTLAAMRKNKGKAIADSSQKSGMQVRRS</sequence>
<accession>A0ABQ5DTM6</accession>
<dbReference type="Proteomes" id="UP001151760">
    <property type="component" value="Unassembled WGS sequence"/>
</dbReference>
<evidence type="ECO:0000313" key="3">
    <source>
        <dbReference type="Proteomes" id="UP001151760"/>
    </source>
</evidence>
<dbReference type="PANTHER" id="PTHR31973">
    <property type="entry name" value="POLYPROTEIN, PUTATIVE-RELATED"/>
    <property type="match status" value="1"/>
</dbReference>
<gene>
    <name evidence="2" type="ORF">Tco_0951237</name>
</gene>
<name>A0ABQ5DTM6_9ASTR</name>
<evidence type="ECO:0000313" key="2">
    <source>
        <dbReference type="EMBL" id="GJT42522.1"/>
    </source>
</evidence>
<reference evidence="2" key="2">
    <citation type="submission" date="2022-01" db="EMBL/GenBank/DDBJ databases">
        <authorList>
            <person name="Yamashiro T."/>
            <person name="Shiraishi A."/>
            <person name="Satake H."/>
            <person name="Nakayama K."/>
        </authorList>
    </citation>
    <scope>NUCLEOTIDE SEQUENCE</scope>
</reference>
<feature type="compositionally biased region" description="Low complexity" evidence="1">
    <location>
        <begin position="291"/>
        <end position="302"/>
    </location>
</feature>
<protein>
    <submittedName>
        <fullName evidence="2">Uncharacterized protein</fullName>
    </submittedName>
</protein>
<feature type="compositionally biased region" description="Polar residues" evidence="1">
    <location>
        <begin position="303"/>
        <end position="314"/>
    </location>
</feature>
<organism evidence="2 3">
    <name type="scientific">Tanacetum coccineum</name>
    <dbReference type="NCBI Taxonomy" id="301880"/>
    <lineage>
        <taxon>Eukaryota</taxon>
        <taxon>Viridiplantae</taxon>
        <taxon>Streptophyta</taxon>
        <taxon>Embryophyta</taxon>
        <taxon>Tracheophyta</taxon>
        <taxon>Spermatophyta</taxon>
        <taxon>Magnoliopsida</taxon>
        <taxon>eudicotyledons</taxon>
        <taxon>Gunneridae</taxon>
        <taxon>Pentapetalae</taxon>
        <taxon>asterids</taxon>
        <taxon>campanulids</taxon>
        <taxon>Asterales</taxon>
        <taxon>Asteraceae</taxon>
        <taxon>Asteroideae</taxon>
        <taxon>Anthemideae</taxon>
        <taxon>Anthemidinae</taxon>
        <taxon>Tanacetum</taxon>
    </lineage>
</organism>
<dbReference type="PANTHER" id="PTHR31973:SF190">
    <property type="entry name" value="MULE TRANSPOSASE DOMAIN-CONTAINING PROTEIN"/>
    <property type="match status" value="1"/>
</dbReference>
<dbReference type="EMBL" id="BQNB010015652">
    <property type="protein sequence ID" value="GJT42522.1"/>
    <property type="molecule type" value="Genomic_DNA"/>
</dbReference>
<feature type="compositionally biased region" description="Polar residues" evidence="1">
    <location>
        <begin position="260"/>
        <end position="276"/>
    </location>
</feature>